<gene>
    <name evidence="2" type="ORF">PLOB_00015638</name>
</gene>
<accession>A0ABN8R6Q6</accession>
<comment type="caution">
    <text evidence="2">The sequence shown here is derived from an EMBL/GenBank/DDBJ whole genome shotgun (WGS) entry which is preliminary data.</text>
</comment>
<sequence>MVTLRPIFLVFFFFVTVHVIDARPRRARTLGYKFRLPFIEADSTNKLESFSDKNKNEGYNEAPNNNELARDAVRCRYAPSHPMCFGR</sequence>
<dbReference type="EMBL" id="CALNXK010000196">
    <property type="protein sequence ID" value="CAH3175083.1"/>
    <property type="molecule type" value="Genomic_DNA"/>
</dbReference>
<feature type="signal peptide" evidence="1">
    <location>
        <begin position="1"/>
        <end position="22"/>
    </location>
</feature>
<dbReference type="Proteomes" id="UP001159405">
    <property type="component" value="Unassembled WGS sequence"/>
</dbReference>
<organism evidence="2 3">
    <name type="scientific">Porites lobata</name>
    <dbReference type="NCBI Taxonomy" id="104759"/>
    <lineage>
        <taxon>Eukaryota</taxon>
        <taxon>Metazoa</taxon>
        <taxon>Cnidaria</taxon>
        <taxon>Anthozoa</taxon>
        <taxon>Hexacorallia</taxon>
        <taxon>Scleractinia</taxon>
        <taxon>Fungiina</taxon>
        <taxon>Poritidae</taxon>
        <taxon>Porites</taxon>
    </lineage>
</organism>
<keyword evidence="3" id="KW-1185">Reference proteome</keyword>
<feature type="chain" id="PRO_5047044104" evidence="1">
    <location>
        <begin position="23"/>
        <end position="87"/>
    </location>
</feature>
<evidence type="ECO:0000313" key="2">
    <source>
        <dbReference type="EMBL" id="CAH3175083.1"/>
    </source>
</evidence>
<protein>
    <submittedName>
        <fullName evidence="2">Uncharacterized protein</fullName>
    </submittedName>
</protein>
<evidence type="ECO:0000313" key="3">
    <source>
        <dbReference type="Proteomes" id="UP001159405"/>
    </source>
</evidence>
<evidence type="ECO:0000256" key="1">
    <source>
        <dbReference type="SAM" id="SignalP"/>
    </source>
</evidence>
<name>A0ABN8R6Q6_9CNID</name>
<reference evidence="2 3" key="1">
    <citation type="submission" date="2022-05" db="EMBL/GenBank/DDBJ databases">
        <authorList>
            <consortium name="Genoscope - CEA"/>
            <person name="William W."/>
        </authorList>
    </citation>
    <scope>NUCLEOTIDE SEQUENCE [LARGE SCALE GENOMIC DNA]</scope>
</reference>
<keyword evidence="1" id="KW-0732">Signal</keyword>
<proteinExistence type="predicted"/>